<feature type="transmembrane region" description="Helical" evidence="2">
    <location>
        <begin position="215"/>
        <end position="235"/>
    </location>
</feature>
<evidence type="ECO:0000256" key="1">
    <source>
        <dbReference type="SAM" id="MobiDB-lite"/>
    </source>
</evidence>
<organism evidence="4 5">
    <name type="scientific">Pholiota conissans</name>
    <dbReference type="NCBI Taxonomy" id="109636"/>
    <lineage>
        <taxon>Eukaryota</taxon>
        <taxon>Fungi</taxon>
        <taxon>Dikarya</taxon>
        <taxon>Basidiomycota</taxon>
        <taxon>Agaricomycotina</taxon>
        <taxon>Agaricomycetes</taxon>
        <taxon>Agaricomycetidae</taxon>
        <taxon>Agaricales</taxon>
        <taxon>Agaricineae</taxon>
        <taxon>Strophariaceae</taxon>
        <taxon>Pholiota</taxon>
    </lineage>
</organism>
<dbReference type="PANTHER" id="PTHR40465">
    <property type="entry name" value="CHROMOSOME 1, WHOLE GENOME SHOTGUN SEQUENCE"/>
    <property type="match status" value="1"/>
</dbReference>
<name>A0A9P5YYM6_9AGAR</name>
<keyword evidence="2" id="KW-0472">Membrane</keyword>
<proteinExistence type="predicted"/>
<dbReference type="EMBL" id="MU155241">
    <property type="protein sequence ID" value="KAF9478173.1"/>
    <property type="molecule type" value="Genomic_DNA"/>
</dbReference>
<feature type="compositionally biased region" description="Polar residues" evidence="1">
    <location>
        <begin position="285"/>
        <end position="295"/>
    </location>
</feature>
<dbReference type="PANTHER" id="PTHR40465:SF1">
    <property type="entry name" value="DUF6534 DOMAIN-CONTAINING PROTEIN"/>
    <property type="match status" value="1"/>
</dbReference>
<feature type="transmembrane region" description="Helical" evidence="2">
    <location>
        <begin position="163"/>
        <end position="194"/>
    </location>
</feature>
<evidence type="ECO:0000259" key="3">
    <source>
        <dbReference type="Pfam" id="PF20152"/>
    </source>
</evidence>
<accession>A0A9P5YYM6</accession>
<feature type="region of interest" description="Disordered" evidence="1">
    <location>
        <begin position="285"/>
        <end position="306"/>
    </location>
</feature>
<feature type="domain" description="DUF6534" evidence="3">
    <location>
        <begin position="179"/>
        <end position="266"/>
    </location>
</feature>
<keyword evidence="2" id="KW-1133">Transmembrane helix</keyword>
<evidence type="ECO:0000256" key="2">
    <source>
        <dbReference type="SAM" id="Phobius"/>
    </source>
</evidence>
<keyword evidence="5" id="KW-1185">Reference proteome</keyword>
<evidence type="ECO:0000313" key="4">
    <source>
        <dbReference type="EMBL" id="KAF9478173.1"/>
    </source>
</evidence>
<reference evidence="4" key="1">
    <citation type="submission" date="2020-11" db="EMBL/GenBank/DDBJ databases">
        <authorList>
            <consortium name="DOE Joint Genome Institute"/>
            <person name="Ahrendt S."/>
            <person name="Riley R."/>
            <person name="Andreopoulos W."/>
            <person name="Labutti K."/>
            <person name="Pangilinan J."/>
            <person name="Ruiz-Duenas F.J."/>
            <person name="Barrasa J.M."/>
            <person name="Sanchez-Garcia M."/>
            <person name="Camarero S."/>
            <person name="Miyauchi S."/>
            <person name="Serrano A."/>
            <person name="Linde D."/>
            <person name="Babiker R."/>
            <person name="Drula E."/>
            <person name="Ayuso-Fernandez I."/>
            <person name="Pacheco R."/>
            <person name="Padilla G."/>
            <person name="Ferreira P."/>
            <person name="Barriuso J."/>
            <person name="Kellner H."/>
            <person name="Castanera R."/>
            <person name="Alfaro M."/>
            <person name="Ramirez L."/>
            <person name="Pisabarro A.G."/>
            <person name="Kuo A."/>
            <person name="Tritt A."/>
            <person name="Lipzen A."/>
            <person name="He G."/>
            <person name="Yan M."/>
            <person name="Ng V."/>
            <person name="Cullen D."/>
            <person name="Martin F."/>
            <person name="Rosso M.-N."/>
            <person name="Henrissat B."/>
            <person name="Hibbett D."/>
            <person name="Martinez A.T."/>
            <person name="Grigoriev I.V."/>
        </authorList>
    </citation>
    <scope>NUCLEOTIDE SEQUENCE</scope>
    <source>
        <strain evidence="4">CIRM-BRFM 674</strain>
    </source>
</reference>
<gene>
    <name evidence="4" type="ORF">BDN70DRAFT_65061</name>
</gene>
<feature type="transmembrane region" description="Helical" evidence="2">
    <location>
        <begin position="117"/>
        <end position="143"/>
    </location>
</feature>
<dbReference type="Pfam" id="PF20152">
    <property type="entry name" value="DUF6534"/>
    <property type="match status" value="1"/>
</dbReference>
<keyword evidence="2" id="KW-0812">Transmembrane</keyword>
<sequence length="367" mass="41302">MNSAIPGKPVESLPGPILLDGLLQSFLLGTIVNQAFKYLLDYRDDSWRKRIFVVGVILLSTFQTILEDYKVWRTFIFHQKWSTSKIEWSDLFLNGCICWLCEGFYIRRCWKMLNKNVWFLASLSLLSALLMASNLYLAVAMGLAFRSDEVEGTNDTLTASRFLLPSTIVAFSVWIFGSLVLEMTVSTILIISLLRSRTGFKEIDKTVVKVVHMTWESAVLPLMCMLIGVGLYHAQPETDDHLVLFFVLLTGKFYTFGMLRTLNSRAKLRQRMNSQDLGLGRTSLSSWQWDQTPPETQYERSEPVAPTSLVPESSLSVVTMKPVSETTDSPSIIGSQNQLAFGSGVQVFNSPPLDAQEKGAVRHRACS</sequence>
<evidence type="ECO:0000313" key="5">
    <source>
        <dbReference type="Proteomes" id="UP000807469"/>
    </source>
</evidence>
<protein>
    <recommendedName>
        <fullName evidence="3">DUF6534 domain-containing protein</fullName>
    </recommendedName>
</protein>
<dbReference type="OrthoDB" id="3251949at2759"/>
<dbReference type="AlphaFoldDB" id="A0A9P5YYM6"/>
<feature type="transmembrane region" description="Helical" evidence="2">
    <location>
        <begin position="241"/>
        <end position="262"/>
    </location>
</feature>
<dbReference type="Proteomes" id="UP000807469">
    <property type="component" value="Unassembled WGS sequence"/>
</dbReference>
<dbReference type="InterPro" id="IPR045339">
    <property type="entry name" value="DUF6534"/>
</dbReference>
<comment type="caution">
    <text evidence="4">The sequence shown here is derived from an EMBL/GenBank/DDBJ whole genome shotgun (WGS) entry which is preliminary data.</text>
</comment>